<feature type="domain" description="Dinitrogenase iron-molybdenum cofactor biosynthesis" evidence="1">
    <location>
        <begin position="19"/>
        <end position="107"/>
    </location>
</feature>
<dbReference type="AlphaFoldDB" id="A0A7C4ES33"/>
<protein>
    <submittedName>
        <fullName evidence="2">Dinitrogenase iron-molybdenum cofactor biosynthesis protein</fullName>
    </submittedName>
</protein>
<dbReference type="PANTHER" id="PTHR33937">
    <property type="entry name" value="IRON-MOLYBDENUM PROTEIN-RELATED-RELATED"/>
    <property type="match status" value="1"/>
</dbReference>
<dbReference type="SUPFAM" id="SSF53146">
    <property type="entry name" value="Nitrogenase accessory factor-like"/>
    <property type="match status" value="1"/>
</dbReference>
<dbReference type="EMBL" id="DTGT01000185">
    <property type="protein sequence ID" value="HGH60829.1"/>
    <property type="molecule type" value="Genomic_DNA"/>
</dbReference>
<dbReference type="InterPro" id="IPR036105">
    <property type="entry name" value="DiNase_FeMo-co_biosyn_sf"/>
</dbReference>
<dbReference type="Gene3D" id="3.30.420.130">
    <property type="entry name" value="Dinitrogenase iron-molybdenum cofactor biosynthesis domain"/>
    <property type="match status" value="1"/>
</dbReference>
<dbReference type="InterPro" id="IPR033913">
    <property type="entry name" value="MTH1175_dom"/>
</dbReference>
<dbReference type="Pfam" id="PF02579">
    <property type="entry name" value="Nitro_FeMo-Co"/>
    <property type="match status" value="1"/>
</dbReference>
<reference evidence="2" key="1">
    <citation type="journal article" date="2020" name="mSystems">
        <title>Genome- and Community-Level Interaction Insights into Carbon Utilization and Element Cycling Functions of Hydrothermarchaeota in Hydrothermal Sediment.</title>
        <authorList>
            <person name="Zhou Z."/>
            <person name="Liu Y."/>
            <person name="Xu W."/>
            <person name="Pan J."/>
            <person name="Luo Z.H."/>
            <person name="Li M."/>
        </authorList>
    </citation>
    <scope>NUCLEOTIDE SEQUENCE [LARGE SCALE GENOMIC DNA]</scope>
    <source>
        <strain evidence="2">SpSt-769</strain>
    </source>
</reference>
<accession>A0A7C4ES33</accession>
<dbReference type="InterPro" id="IPR051840">
    <property type="entry name" value="NifX/NifY_domain"/>
</dbReference>
<organism evidence="2">
    <name type="scientific">Desulfomonile tiedjei</name>
    <dbReference type="NCBI Taxonomy" id="2358"/>
    <lineage>
        <taxon>Bacteria</taxon>
        <taxon>Pseudomonadati</taxon>
        <taxon>Thermodesulfobacteriota</taxon>
        <taxon>Desulfomonilia</taxon>
        <taxon>Desulfomonilales</taxon>
        <taxon>Desulfomonilaceae</taxon>
        <taxon>Desulfomonile</taxon>
    </lineage>
</organism>
<dbReference type="CDD" id="cd00851">
    <property type="entry name" value="MTH1175"/>
    <property type="match status" value="1"/>
</dbReference>
<comment type="caution">
    <text evidence="2">The sequence shown here is derived from an EMBL/GenBank/DDBJ whole genome shotgun (WGS) entry which is preliminary data.</text>
</comment>
<dbReference type="InterPro" id="IPR003731">
    <property type="entry name" value="Di-Nase_FeMo-co_biosynth"/>
</dbReference>
<dbReference type="PANTHER" id="PTHR33937:SF2">
    <property type="entry name" value="DINITROGENASE IRON-MOLYBDENUM COFACTOR BIOSYNTHESIS DOMAIN-CONTAINING PROTEIN"/>
    <property type="match status" value="1"/>
</dbReference>
<evidence type="ECO:0000313" key="2">
    <source>
        <dbReference type="EMBL" id="HGH60829.1"/>
    </source>
</evidence>
<proteinExistence type="predicted"/>
<evidence type="ECO:0000259" key="1">
    <source>
        <dbReference type="Pfam" id="PF02579"/>
    </source>
</evidence>
<gene>
    <name evidence="2" type="ORF">ENV54_05970</name>
</gene>
<name>A0A7C4ES33_9BACT</name>
<sequence>MTRKTIAVPSMHPGGLDAMRAGHFGHCDVFTLVSVENNEIKDITIVENPPHTQGGCIGPVNTLYSNGAHALIVGGIGMRPLMGFRQYGIDVYYGPQGETVREVVDLLLRGELELIGDHQVCGGGGRMM</sequence>